<gene>
    <name evidence="1" type="ORF">STAS_12482</name>
</gene>
<name>A0A5A7PTK5_STRAF</name>
<evidence type="ECO:0000313" key="2">
    <source>
        <dbReference type="Proteomes" id="UP000325081"/>
    </source>
</evidence>
<dbReference type="GO" id="GO:0016874">
    <property type="term" value="F:ligase activity"/>
    <property type="evidence" value="ECO:0007669"/>
    <property type="project" value="UniProtKB-KW"/>
</dbReference>
<keyword evidence="1" id="KW-0436">Ligase</keyword>
<dbReference type="AlphaFoldDB" id="A0A5A7PTK5"/>
<comment type="caution">
    <text evidence="1">The sequence shown here is derived from an EMBL/GenBank/DDBJ whole genome shotgun (WGS) entry which is preliminary data.</text>
</comment>
<proteinExistence type="predicted"/>
<dbReference type="Proteomes" id="UP000325081">
    <property type="component" value="Unassembled WGS sequence"/>
</dbReference>
<accession>A0A5A7PTK5</accession>
<evidence type="ECO:0000313" key="1">
    <source>
        <dbReference type="EMBL" id="GER36159.1"/>
    </source>
</evidence>
<reference evidence="2" key="1">
    <citation type="journal article" date="2019" name="Curr. Biol.">
        <title>Genome Sequence of Striga asiatica Provides Insight into the Evolution of Plant Parasitism.</title>
        <authorList>
            <person name="Yoshida S."/>
            <person name="Kim S."/>
            <person name="Wafula E.K."/>
            <person name="Tanskanen J."/>
            <person name="Kim Y.M."/>
            <person name="Honaas L."/>
            <person name="Yang Z."/>
            <person name="Spallek T."/>
            <person name="Conn C.E."/>
            <person name="Ichihashi Y."/>
            <person name="Cheong K."/>
            <person name="Cui S."/>
            <person name="Der J.P."/>
            <person name="Gundlach H."/>
            <person name="Jiao Y."/>
            <person name="Hori C."/>
            <person name="Ishida J.K."/>
            <person name="Kasahara H."/>
            <person name="Kiba T."/>
            <person name="Kim M.S."/>
            <person name="Koo N."/>
            <person name="Laohavisit A."/>
            <person name="Lee Y.H."/>
            <person name="Lumba S."/>
            <person name="McCourt P."/>
            <person name="Mortimer J.C."/>
            <person name="Mutuku J.M."/>
            <person name="Nomura T."/>
            <person name="Sasaki-Sekimoto Y."/>
            <person name="Seto Y."/>
            <person name="Wang Y."/>
            <person name="Wakatake T."/>
            <person name="Sakakibara H."/>
            <person name="Demura T."/>
            <person name="Yamaguchi S."/>
            <person name="Yoneyama K."/>
            <person name="Manabe R.I."/>
            <person name="Nelson D.C."/>
            <person name="Schulman A.H."/>
            <person name="Timko M.P."/>
            <person name="dePamphilis C.W."/>
            <person name="Choi D."/>
            <person name="Shirasu K."/>
        </authorList>
    </citation>
    <scope>NUCLEOTIDE SEQUENCE [LARGE SCALE GENOMIC DNA]</scope>
    <source>
        <strain evidence="2">cv. UVA1</strain>
    </source>
</reference>
<keyword evidence="2" id="KW-1185">Reference proteome</keyword>
<organism evidence="1 2">
    <name type="scientific">Striga asiatica</name>
    <name type="common">Asiatic witchweed</name>
    <name type="synonym">Buchnera asiatica</name>
    <dbReference type="NCBI Taxonomy" id="4170"/>
    <lineage>
        <taxon>Eukaryota</taxon>
        <taxon>Viridiplantae</taxon>
        <taxon>Streptophyta</taxon>
        <taxon>Embryophyta</taxon>
        <taxon>Tracheophyta</taxon>
        <taxon>Spermatophyta</taxon>
        <taxon>Magnoliopsida</taxon>
        <taxon>eudicotyledons</taxon>
        <taxon>Gunneridae</taxon>
        <taxon>Pentapetalae</taxon>
        <taxon>asterids</taxon>
        <taxon>lamiids</taxon>
        <taxon>Lamiales</taxon>
        <taxon>Orobanchaceae</taxon>
        <taxon>Buchnereae</taxon>
        <taxon>Striga</taxon>
    </lineage>
</organism>
<sequence>MESYSINGFSPSGRDPGLEIEPISISSEEINETGPIFSSPFHVSTFFSLLRWSPSMEVKTSPPTNIKTVMKINWESEKTSISTVDMLETVAAETDVKSKSMSRGAKFGDLGFKDFRTPKPKKGREIKLCTETDMGMERI</sequence>
<dbReference type="OrthoDB" id="1736432at2759"/>
<dbReference type="EMBL" id="BKCP01005072">
    <property type="protein sequence ID" value="GER36159.1"/>
    <property type="molecule type" value="Genomic_DNA"/>
</dbReference>
<protein>
    <submittedName>
        <fullName evidence="1">Methionine--tRNA ligase</fullName>
    </submittedName>
</protein>